<dbReference type="InterPro" id="IPR011701">
    <property type="entry name" value="MFS"/>
</dbReference>
<gene>
    <name evidence="3" type="ORF">J2751_002059</name>
</gene>
<sequence>MRNPTTAVTDGLGVNPQVLALALARMSESVGNSFLIVVLPLFIASDLVGGGTFGLTEVFITGFILSVFGFVNSPLQPFTGRLSDRTARRKVFVLFGLALIAVAGVGYAFATTYWQLVGLRVLQGIAGAFIIPTTVALVNDLATDENRGGNMGTYNTFRLVGFGVGPIAAGGVVAAGPFSFSVGATTLSITGFDAAFYFAASTAVLAFLLVATLIRDPDIEPTESEESFLDSLAIRDPTGTQLLDPVFALAVVSFFMALGIAVFATLGDIVNAELDQGPDMFGLQFAAFVLAQIFLQAPIGRATDFYGRKVFILLGTVLLVPTTLAQGLIPDYSLAFGLISDSWVMFVARFFQGVGGAMVFAPALALAGDIAKEGESGTTLSVLTMAFGFGVAAGPLLSGWLVAWGFVVPFALAAGLAAVGVVVVITQVTEVNAPRRPIPLVGYVT</sequence>
<keyword evidence="1" id="KW-1133">Transmembrane helix</keyword>
<dbReference type="Gene3D" id="1.20.1250.20">
    <property type="entry name" value="MFS general substrate transporter like domains"/>
    <property type="match status" value="2"/>
</dbReference>
<organism evidence="3 4">
    <name type="scientific">Halorubrum alkaliphilum</name>
    <dbReference type="NCBI Taxonomy" id="261290"/>
    <lineage>
        <taxon>Archaea</taxon>
        <taxon>Methanobacteriati</taxon>
        <taxon>Methanobacteriota</taxon>
        <taxon>Stenosarchaea group</taxon>
        <taxon>Halobacteria</taxon>
        <taxon>Halobacteriales</taxon>
        <taxon>Haloferacaceae</taxon>
        <taxon>Halorubrum</taxon>
    </lineage>
</organism>
<keyword evidence="1" id="KW-0812">Transmembrane</keyword>
<feature type="transmembrane region" description="Helical" evidence="1">
    <location>
        <begin position="59"/>
        <end position="79"/>
    </location>
</feature>
<dbReference type="InterPro" id="IPR020846">
    <property type="entry name" value="MFS_dom"/>
</dbReference>
<dbReference type="SUPFAM" id="SSF103473">
    <property type="entry name" value="MFS general substrate transporter"/>
    <property type="match status" value="2"/>
</dbReference>
<feature type="transmembrane region" description="Helical" evidence="1">
    <location>
        <begin position="403"/>
        <end position="426"/>
    </location>
</feature>
<dbReference type="InterPro" id="IPR036259">
    <property type="entry name" value="MFS_trans_sf"/>
</dbReference>
<feature type="transmembrane region" description="Helical" evidence="1">
    <location>
        <begin position="159"/>
        <end position="182"/>
    </location>
</feature>
<dbReference type="PROSITE" id="PS50850">
    <property type="entry name" value="MFS"/>
    <property type="match status" value="1"/>
</dbReference>
<dbReference type="EMBL" id="JAGGKQ010000015">
    <property type="protein sequence ID" value="MBP1923022.1"/>
    <property type="molecule type" value="Genomic_DNA"/>
</dbReference>
<reference evidence="3" key="1">
    <citation type="submission" date="2021-03" db="EMBL/GenBank/DDBJ databases">
        <title>Genomic Encyclopedia of Type Strains, Phase IV (KMG-IV): sequencing the most valuable type-strain genomes for metagenomic binning, comparative biology and taxonomic classification.</title>
        <authorList>
            <person name="Goeker M."/>
        </authorList>
    </citation>
    <scope>NUCLEOTIDE SEQUENCE</scope>
    <source>
        <strain evidence="3">DSM 23564</strain>
    </source>
</reference>
<comment type="caution">
    <text evidence="3">The sequence shown here is derived from an EMBL/GenBank/DDBJ whole genome shotgun (WGS) entry which is preliminary data.</text>
</comment>
<dbReference type="PANTHER" id="PTHR23518">
    <property type="entry name" value="C-METHYLTRANSFERASE"/>
    <property type="match status" value="1"/>
</dbReference>
<proteinExistence type="predicted"/>
<keyword evidence="4" id="KW-1185">Reference proteome</keyword>
<feature type="transmembrane region" description="Helical" evidence="1">
    <location>
        <begin position="194"/>
        <end position="214"/>
    </location>
</feature>
<dbReference type="CDD" id="cd17325">
    <property type="entry name" value="MFS_MdtG_SLC18_like"/>
    <property type="match status" value="1"/>
</dbReference>
<feature type="domain" description="Major facilitator superfamily (MFS) profile" evidence="2">
    <location>
        <begin position="17"/>
        <end position="432"/>
    </location>
</feature>
<evidence type="ECO:0000313" key="3">
    <source>
        <dbReference type="EMBL" id="MBP1923022.1"/>
    </source>
</evidence>
<accession>A0A8T4GIV1</accession>
<protein>
    <submittedName>
        <fullName evidence="3">MFS family permease</fullName>
    </submittedName>
</protein>
<feature type="transmembrane region" description="Helical" evidence="1">
    <location>
        <begin position="349"/>
        <end position="367"/>
    </location>
</feature>
<feature type="transmembrane region" description="Helical" evidence="1">
    <location>
        <begin position="311"/>
        <end position="329"/>
    </location>
</feature>
<feature type="transmembrane region" description="Helical" evidence="1">
    <location>
        <begin position="281"/>
        <end position="299"/>
    </location>
</feature>
<evidence type="ECO:0000259" key="2">
    <source>
        <dbReference type="PROSITE" id="PS50850"/>
    </source>
</evidence>
<dbReference type="OrthoDB" id="117970at2157"/>
<feature type="transmembrane region" description="Helical" evidence="1">
    <location>
        <begin position="116"/>
        <end position="138"/>
    </location>
</feature>
<keyword evidence="1" id="KW-0472">Membrane</keyword>
<dbReference type="RefSeq" id="WP_209485713.1">
    <property type="nucleotide sequence ID" value="NZ_JAGGKQ010000015.1"/>
</dbReference>
<dbReference type="Pfam" id="PF07690">
    <property type="entry name" value="MFS_1"/>
    <property type="match status" value="1"/>
</dbReference>
<name>A0A8T4GIV1_9EURY</name>
<dbReference type="GO" id="GO:0022857">
    <property type="term" value="F:transmembrane transporter activity"/>
    <property type="evidence" value="ECO:0007669"/>
    <property type="project" value="InterPro"/>
</dbReference>
<evidence type="ECO:0000313" key="4">
    <source>
        <dbReference type="Proteomes" id="UP000823588"/>
    </source>
</evidence>
<feature type="transmembrane region" description="Helical" evidence="1">
    <location>
        <begin position="379"/>
        <end position="397"/>
    </location>
</feature>
<evidence type="ECO:0000256" key="1">
    <source>
        <dbReference type="SAM" id="Phobius"/>
    </source>
</evidence>
<dbReference type="Proteomes" id="UP000823588">
    <property type="component" value="Unassembled WGS sequence"/>
</dbReference>
<feature type="transmembrane region" description="Helical" evidence="1">
    <location>
        <begin position="246"/>
        <end position="269"/>
    </location>
</feature>
<feature type="transmembrane region" description="Helical" evidence="1">
    <location>
        <begin position="91"/>
        <end position="110"/>
    </location>
</feature>
<dbReference type="PANTHER" id="PTHR23518:SF2">
    <property type="entry name" value="MAJOR FACILITATOR SUPERFAMILY TRANSPORTER"/>
    <property type="match status" value="1"/>
</dbReference>
<dbReference type="AlphaFoldDB" id="A0A8T4GIV1"/>